<proteinExistence type="predicted"/>
<protein>
    <submittedName>
        <fullName evidence="1">Uncharacterized protein</fullName>
    </submittedName>
</protein>
<gene>
    <name evidence="1" type="ORF">GMD42_02265</name>
</gene>
<dbReference type="AlphaFoldDB" id="A0A6I3S066"/>
<dbReference type="RefSeq" id="WP_008863781.1">
    <property type="nucleotide sequence ID" value="NZ_CATXDL010000002.1"/>
</dbReference>
<evidence type="ECO:0000313" key="2">
    <source>
        <dbReference type="Proteomes" id="UP000462362"/>
    </source>
</evidence>
<organism evidence="1 2">
    <name type="scientific">Parasutterella excrementihominis</name>
    <dbReference type="NCBI Taxonomy" id="487175"/>
    <lineage>
        <taxon>Bacteria</taxon>
        <taxon>Pseudomonadati</taxon>
        <taxon>Pseudomonadota</taxon>
        <taxon>Betaproteobacteria</taxon>
        <taxon>Burkholderiales</taxon>
        <taxon>Sutterellaceae</taxon>
        <taxon>Parasutterella</taxon>
    </lineage>
</organism>
<comment type="caution">
    <text evidence="1">The sequence shown here is derived from an EMBL/GenBank/DDBJ whole genome shotgun (WGS) entry which is preliminary data.</text>
</comment>
<name>A0A6I3S066_9BURK</name>
<sequence length="78" mass="8546">MVNPELDDKDRVLGKTEKGKEQLGGIEDRIFARGQEAGKTAIVKELLAIGDLSLEKISRISGFSTEGLHRIQALSNPR</sequence>
<reference evidence="1 2" key="1">
    <citation type="journal article" date="2019" name="Nat. Med.">
        <title>A library of human gut bacterial isolates paired with longitudinal multiomics data enables mechanistic microbiome research.</title>
        <authorList>
            <person name="Poyet M."/>
            <person name="Groussin M."/>
            <person name="Gibbons S.M."/>
            <person name="Avila-Pacheco J."/>
            <person name="Jiang X."/>
            <person name="Kearney S.M."/>
            <person name="Perrotta A.R."/>
            <person name="Berdy B."/>
            <person name="Zhao S."/>
            <person name="Lieberman T.D."/>
            <person name="Swanson P.K."/>
            <person name="Smith M."/>
            <person name="Roesemann S."/>
            <person name="Alexander J.E."/>
            <person name="Rich S.A."/>
            <person name="Livny J."/>
            <person name="Vlamakis H."/>
            <person name="Clish C."/>
            <person name="Bullock K."/>
            <person name="Deik A."/>
            <person name="Scott J."/>
            <person name="Pierce K.A."/>
            <person name="Xavier R.J."/>
            <person name="Alm E.J."/>
        </authorList>
    </citation>
    <scope>NUCLEOTIDE SEQUENCE [LARGE SCALE GENOMIC DNA]</scope>
    <source>
        <strain evidence="1 2">BIOML-A2</strain>
    </source>
</reference>
<accession>A0A6I3S066</accession>
<evidence type="ECO:0000313" key="1">
    <source>
        <dbReference type="EMBL" id="MTU42462.1"/>
    </source>
</evidence>
<dbReference type="GeneID" id="43348322"/>
<dbReference type="EMBL" id="WNCL01000004">
    <property type="protein sequence ID" value="MTU42462.1"/>
    <property type="molecule type" value="Genomic_DNA"/>
</dbReference>
<dbReference type="Proteomes" id="UP000462362">
    <property type="component" value="Unassembled WGS sequence"/>
</dbReference>